<gene>
    <name evidence="2" type="ORF">FKW44_017458</name>
</gene>
<keyword evidence="3" id="KW-1185">Reference proteome</keyword>
<name>A0A7T8GT05_CALRO</name>
<protein>
    <submittedName>
        <fullName evidence="2">Uncharacterized protein</fullName>
    </submittedName>
</protein>
<sequence length="84" mass="9339">EGHGGMDSISRKPGTGGHNKKQSGEFLDLLQEDIKKDPTKSMRKMATERNVAPITVNRAVHQDLGIKSFVRTLRHLLTATMKAR</sequence>
<accession>A0A7T8GT05</accession>
<dbReference type="EMBL" id="CP045901">
    <property type="protein sequence ID" value="QQP37250.1"/>
    <property type="molecule type" value="Genomic_DNA"/>
</dbReference>
<dbReference type="OrthoDB" id="9981685at2759"/>
<dbReference type="Proteomes" id="UP000595437">
    <property type="component" value="Chromosome 12"/>
</dbReference>
<organism evidence="2 3">
    <name type="scientific">Caligus rogercresseyi</name>
    <name type="common">Sea louse</name>
    <dbReference type="NCBI Taxonomy" id="217165"/>
    <lineage>
        <taxon>Eukaryota</taxon>
        <taxon>Metazoa</taxon>
        <taxon>Ecdysozoa</taxon>
        <taxon>Arthropoda</taxon>
        <taxon>Crustacea</taxon>
        <taxon>Multicrustacea</taxon>
        <taxon>Hexanauplia</taxon>
        <taxon>Copepoda</taxon>
        <taxon>Siphonostomatoida</taxon>
        <taxon>Caligidae</taxon>
        <taxon>Caligus</taxon>
    </lineage>
</organism>
<evidence type="ECO:0000313" key="2">
    <source>
        <dbReference type="EMBL" id="QQP37250.1"/>
    </source>
</evidence>
<evidence type="ECO:0000256" key="1">
    <source>
        <dbReference type="SAM" id="MobiDB-lite"/>
    </source>
</evidence>
<reference evidence="3" key="1">
    <citation type="submission" date="2021-01" db="EMBL/GenBank/DDBJ databases">
        <title>Caligus Genome Assembly.</title>
        <authorList>
            <person name="Gallardo-Escarate C."/>
        </authorList>
    </citation>
    <scope>NUCLEOTIDE SEQUENCE [LARGE SCALE GENOMIC DNA]</scope>
</reference>
<feature type="non-terminal residue" evidence="2">
    <location>
        <position position="84"/>
    </location>
</feature>
<feature type="region of interest" description="Disordered" evidence="1">
    <location>
        <begin position="1"/>
        <end position="27"/>
    </location>
</feature>
<proteinExistence type="predicted"/>
<dbReference type="AlphaFoldDB" id="A0A7T8GT05"/>
<feature type="non-terminal residue" evidence="2">
    <location>
        <position position="1"/>
    </location>
</feature>
<evidence type="ECO:0000313" key="3">
    <source>
        <dbReference type="Proteomes" id="UP000595437"/>
    </source>
</evidence>